<evidence type="ECO:0000256" key="2">
    <source>
        <dbReference type="ARBA" id="ARBA00022823"/>
    </source>
</evidence>
<keyword evidence="2 3" id="KW-0450">Lipoyl</keyword>
<dbReference type="NCBIfam" id="NF002270">
    <property type="entry name" value="PRK01202.1"/>
    <property type="match status" value="1"/>
</dbReference>
<proteinExistence type="inferred from homology"/>
<dbReference type="InterPro" id="IPR011053">
    <property type="entry name" value="Single_hybrid_motif"/>
</dbReference>
<dbReference type="PROSITE" id="PS50968">
    <property type="entry name" value="BIOTINYL_LIPOYL"/>
    <property type="match status" value="1"/>
</dbReference>
<comment type="function">
    <text evidence="3">The glycine cleavage system catalyzes the degradation of glycine. The H protein shuttles the methylamine group of glycine from the P protein to the T protein.</text>
</comment>
<gene>
    <name evidence="3 5" type="primary">gcvH</name>
    <name evidence="5" type="ORF">GCM10008942_04780</name>
</gene>
<dbReference type="RefSeq" id="WP_166931202.1">
    <property type="nucleotide sequence ID" value="NZ_BAAADD010000001.1"/>
</dbReference>
<keyword evidence="6" id="KW-1185">Reference proteome</keyword>
<organism evidence="5 6">
    <name type="scientific">Rhizomicrobium electricum</name>
    <dbReference type="NCBI Taxonomy" id="480070"/>
    <lineage>
        <taxon>Bacteria</taxon>
        <taxon>Pseudomonadati</taxon>
        <taxon>Pseudomonadota</taxon>
        <taxon>Alphaproteobacteria</taxon>
        <taxon>Micropepsales</taxon>
        <taxon>Micropepsaceae</taxon>
        <taxon>Rhizomicrobium</taxon>
    </lineage>
</organism>
<sequence>MTTYYTDQHEWIRVEGDEGTVGITGHATEQLGDVVFVETPSAGKVLKKGDEAAVVESVKAASEVYAPVGGTVTAANEDLSGDPAKVNAAPEGDGWFFKIKIADKAELSQLMTEDKYKEFVAGL</sequence>
<evidence type="ECO:0000313" key="5">
    <source>
        <dbReference type="EMBL" id="GAA0559342.1"/>
    </source>
</evidence>
<comment type="cofactor">
    <cofactor evidence="3">
        <name>(R)-lipoate</name>
        <dbReference type="ChEBI" id="CHEBI:83088"/>
    </cofactor>
    <text evidence="3">Binds 1 lipoyl cofactor covalently.</text>
</comment>
<dbReference type="InterPro" id="IPR002930">
    <property type="entry name" value="GCV_H"/>
</dbReference>
<dbReference type="SUPFAM" id="SSF51230">
    <property type="entry name" value="Single hybrid motif"/>
    <property type="match status" value="1"/>
</dbReference>
<evidence type="ECO:0000256" key="3">
    <source>
        <dbReference type="HAMAP-Rule" id="MF_00272"/>
    </source>
</evidence>
<evidence type="ECO:0000313" key="6">
    <source>
        <dbReference type="Proteomes" id="UP001499951"/>
    </source>
</evidence>
<comment type="caution">
    <text evidence="5">The sequence shown here is derived from an EMBL/GenBank/DDBJ whole genome shotgun (WGS) entry which is preliminary data.</text>
</comment>
<comment type="subunit">
    <text evidence="3">The glycine cleavage system is composed of four proteins: P, T, L and H.</text>
</comment>
<dbReference type="PANTHER" id="PTHR11715:SF3">
    <property type="entry name" value="GLYCINE CLEAVAGE SYSTEM H PROTEIN-RELATED"/>
    <property type="match status" value="1"/>
</dbReference>
<name>A0ABP3P738_9PROT</name>
<reference evidence="6" key="1">
    <citation type="journal article" date="2019" name="Int. J. Syst. Evol. Microbiol.">
        <title>The Global Catalogue of Microorganisms (GCM) 10K type strain sequencing project: providing services to taxonomists for standard genome sequencing and annotation.</title>
        <authorList>
            <consortium name="The Broad Institute Genomics Platform"/>
            <consortium name="The Broad Institute Genome Sequencing Center for Infectious Disease"/>
            <person name="Wu L."/>
            <person name="Ma J."/>
        </authorList>
    </citation>
    <scope>NUCLEOTIDE SEQUENCE [LARGE SCALE GENOMIC DNA]</scope>
    <source>
        <strain evidence="6">JCM 15089</strain>
    </source>
</reference>
<dbReference type="Pfam" id="PF01597">
    <property type="entry name" value="GCV_H"/>
    <property type="match status" value="1"/>
</dbReference>
<feature type="domain" description="Lipoyl-binding" evidence="4">
    <location>
        <begin position="18"/>
        <end position="100"/>
    </location>
</feature>
<dbReference type="PANTHER" id="PTHR11715">
    <property type="entry name" value="GLYCINE CLEAVAGE SYSTEM H PROTEIN"/>
    <property type="match status" value="1"/>
</dbReference>
<dbReference type="InterPro" id="IPR003016">
    <property type="entry name" value="2-oxoA_DH_lipoyl-BS"/>
</dbReference>
<dbReference type="Gene3D" id="2.40.50.100">
    <property type="match status" value="1"/>
</dbReference>
<dbReference type="NCBIfam" id="TIGR00527">
    <property type="entry name" value="gcvH"/>
    <property type="match status" value="1"/>
</dbReference>
<dbReference type="InterPro" id="IPR017453">
    <property type="entry name" value="GCV_H_sub"/>
</dbReference>
<dbReference type="Proteomes" id="UP001499951">
    <property type="component" value="Unassembled WGS sequence"/>
</dbReference>
<protein>
    <recommendedName>
        <fullName evidence="3">Glycine cleavage system H protein</fullName>
    </recommendedName>
</protein>
<dbReference type="InterPro" id="IPR000089">
    <property type="entry name" value="Biotin_lipoyl"/>
</dbReference>
<dbReference type="EMBL" id="BAAADD010000001">
    <property type="protein sequence ID" value="GAA0559342.1"/>
    <property type="molecule type" value="Genomic_DNA"/>
</dbReference>
<evidence type="ECO:0000259" key="4">
    <source>
        <dbReference type="PROSITE" id="PS50968"/>
    </source>
</evidence>
<feature type="modified residue" description="N6-lipoyllysine" evidence="3">
    <location>
        <position position="59"/>
    </location>
</feature>
<evidence type="ECO:0000256" key="1">
    <source>
        <dbReference type="ARBA" id="ARBA00009249"/>
    </source>
</evidence>
<dbReference type="InterPro" id="IPR033753">
    <property type="entry name" value="GCV_H/Fam206"/>
</dbReference>
<accession>A0ABP3P738</accession>
<dbReference type="PROSITE" id="PS00189">
    <property type="entry name" value="LIPOYL"/>
    <property type="match status" value="1"/>
</dbReference>
<dbReference type="CDD" id="cd06848">
    <property type="entry name" value="GCS_H"/>
    <property type="match status" value="1"/>
</dbReference>
<comment type="similarity">
    <text evidence="1 3">Belongs to the GcvH family.</text>
</comment>
<dbReference type="HAMAP" id="MF_00272">
    <property type="entry name" value="GcvH"/>
    <property type="match status" value="1"/>
</dbReference>